<reference evidence="1 2" key="1">
    <citation type="journal article" date="2018" name="Front. Plant Sci.">
        <title>Red Clover (Trifolium pratense) and Zigzag Clover (T. medium) - A Picture of Genomic Similarities and Differences.</title>
        <authorList>
            <person name="Dluhosova J."/>
            <person name="Istvanek J."/>
            <person name="Nedelnik J."/>
            <person name="Repkova J."/>
        </authorList>
    </citation>
    <scope>NUCLEOTIDE SEQUENCE [LARGE SCALE GENOMIC DNA]</scope>
    <source>
        <strain evidence="2">cv. 10/8</strain>
        <tissue evidence="1">Leaf</tissue>
    </source>
</reference>
<dbReference type="AlphaFoldDB" id="A0A392SLP1"/>
<accession>A0A392SLP1</accession>
<keyword evidence="2" id="KW-1185">Reference proteome</keyword>
<evidence type="ECO:0000313" key="1">
    <source>
        <dbReference type="EMBL" id="MCI49808.1"/>
    </source>
</evidence>
<comment type="caution">
    <text evidence="1">The sequence shown here is derived from an EMBL/GenBank/DDBJ whole genome shotgun (WGS) entry which is preliminary data.</text>
</comment>
<sequence>MSVPMAVVKKEESVEGEHLEADDFLDSEPDFDVLVNVVSILPAEYDVWSKVTDGEDEFDSNELALHRP</sequence>
<dbReference type="Proteomes" id="UP000265520">
    <property type="component" value="Unassembled WGS sequence"/>
</dbReference>
<feature type="non-terminal residue" evidence="1">
    <location>
        <position position="68"/>
    </location>
</feature>
<dbReference type="EMBL" id="LXQA010407099">
    <property type="protein sequence ID" value="MCI49808.1"/>
    <property type="molecule type" value="Genomic_DNA"/>
</dbReference>
<evidence type="ECO:0000313" key="2">
    <source>
        <dbReference type="Proteomes" id="UP000265520"/>
    </source>
</evidence>
<protein>
    <submittedName>
        <fullName evidence="1">Uncharacterized protein</fullName>
    </submittedName>
</protein>
<name>A0A392SLP1_9FABA</name>
<proteinExistence type="predicted"/>
<organism evidence="1 2">
    <name type="scientific">Trifolium medium</name>
    <dbReference type="NCBI Taxonomy" id="97028"/>
    <lineage>
        <taxon>Eukaryota</taxon>
        <taxon>Viridiplantae</taxon>
        <taxon>Streptophyta</taxon>
        <taxon>Embryophyta</taxon>
        <taxon>Tracheophyta</taxon>
        <taxon>Spermatophyta</taxon>
        <taxon>Magnoliopsida</taxon>
        <taxon>eudicotyledons</taxon>
        <taxon>Gunneridae</taxon>
        <taxon>Pentapetalae</taxon>
        <taxon>rosids</taxon>
        <taxon>fabids</taxon>
        <taxon>Fabales</taxon>
        <taxon>Fabaceae</taxon>
        <taxon>Papilionoideae</taxon>
        <taxon>50 kb inversion clade</taxon>
        <taxon>NPAAA clade</taxon>
        <taxon>Hologalegina</taxon>
        <taxon>IRL clade</taxon>
        <taxon>Trifolieae</taxon>
        <taxon>Trifolium</taxon>
    </lineage>
</organism>